<proteinExistence type="predicted"/>
<gene>
    <name evidence="1" type="ORF">HFA01_09920</name>
</gene>
<comment type="caution">
    <text evidence="1">The sequence shown here is derived from an EMBL/GenBank/DDBJ whole genome shotgun (WGS) entry which is preliminary data.</text>
</comment>
<organism evidence="1 2">
    <name type="scientific">Halobacillus faecis</name>
    <dbReference type="NCBI Taxonomy" id="360184"/>
    <lineage>
        <taxon>Bacteria</taxon>
        <taxon>Bacillati</taxon>
        <taxon>Bacillota</taxon>
        <taxon>Bacilli</taxon>
        <taxon>Bacillales</taxon>
        <taxon>Bacillaceae</taxon>
        <taxon>Halobacillus</taxon>
    </lineage>
</organism>
<dbReference type="AlphaFoldDB" id="A0A511WNK5"/>
<evidence type="ECO:0000313" key="2">
    <source>
        <dbReference type="Proteomes" id="UP000321886"/>
    </source>
</evidence>
<evidence type="ECO:0000313" key="1">
    <source>
        <dbReference type="EMBL" id="GEN52730.1"/>
    </source>
</evidence>
<reference evidence="1 2" key="1">
    <citation type="submission" date="2019-07" db="EMBL/GenBank/DDBJ databases">
        <title>Whole genome shotgun sequence of Halobacillus faecis NBRC 103569.</title>
        <authorList>
            <person name="Hosoyama A."/>
            <person name="Uohara A."/>
            <person name="Ohji S."/>
            <person name="Ichikawa N."/>
        </authorList>
    </citation>
    <scope>NUCLEOTIDE SEQUENCE [LARGE SCALE GENOMIC DNA]</scope>
    <source>
        <strain evidence="1 2">NBRC 103569</strain>
    </source>
</reference>
<name>A0A511WNK5_9BACI</name>
<accession>A0A511WNK5</accession>
<dbReference type="RefSeq" id="WP_281290447.1">
    <property type="nucleotide sequence ID" value="NZ_BJYD01000006.1"/>
</dbReference>
<keyword evidence="2" id="KW-1185">Reference proteome</keyword>
<sequence length="43" mass="4911">MEWELLGGVKLLDHPVGRGFYPSEVVEEIIPLPEVIITNNRYS</sequence>
<protein>
    <submittedName>
        <fullName evidence="1">Uncharacterized protein</fullName>
    </submittedName>
</protein>
<dbReference type="EMBL" id="BJYD01000006">
    <property type="protein sequence ID" value="GEN52730.1"/>
    <property type="molecule type" value="Genomic_DNA"/>
</dbReference>
<dbReference type="Proteomes" id="UP000321886">
    <property type="component" value="Unassembled WGS sequence"/>
</dbReference>